<keyword evidence="3" id="KW-1185">Reference proteome</keyword>
<dbReference type="Proteomes" id="UP000018144">
    <property type="component" value="Unassembled WGS sequence"/>
</dbReference>
<keyword evidence="1" id="KW-0812">Transmembrane</keyword>
<feature type="transmembrane region" description="Helical" evidence="1">
    <location>
        <begin position="47"/>
        <end position="69"/>
    </location>
</feature>
<dbReference type="EMBL" id="HF936296">
    <property type="protein sequence ID" value="CCX34094.1"/>
    <property type="molecule type" value="Genomic_DNA"/>
</dbReference>
<reference evidence="2 3" key="1">
    <citation type="journal article" date="2013" name="PLoS Genet.">
        <title>The genome and development-dependent transcriptomes of Pyronema confluens: a window into fungal evolution.</title>
        <authorList>
            <person name="Traeger S."/>
            <person name="Altegoer F."/>
            <person name="Freitag M."/>
            <person name="Gabaldon T."/>
            <person name="Kempken F."/>
            <person name="Kumar A."/>
            <person name="Marcet-Houben M."/>
            <person name="Poggeler S."/>
            <person name="Stajich J.E."/>
            <person name="Nowrousian M."/>
        </authorList>
    </citation>
    <scope>NUCLEOTIDE SEQUENCE [LARGE SCALE GENOMIC DNA]</scope>
    <source>
        <strain evidence="3">CBS 100304</strain>
        <tissue evidence="2">Vegetative mycelium</tissue>
    </source>
</reference>
<evidence type="ECO:0000256" key="1">
    <source>
        <dbReference type="SAM" id="Phobius"/>
    </source>
</evidence>
<dbReference type="OrthoDB" id="16679at2759"/>
<gene>
    <name evidence="2" type="ORF">PCON_02572</name>
</gene>
<proteinExistence type="predicted"/>
<sequence>MVQTAHQRLANDRFARQQERLMGKPELRSKLEERKKAPVNKTAVPTWLLYTLLALLVGGLFLEPLRLFISWLF</sequence>
<dbReference type="OMA" id="HQRLAND"/>
<dbReference type="AlphaFoldDB" id="U4LR89"/>
<name>U4LR89_PYROM</name>
<evidence type="ECO:0000313" key="3">
    <source>
        <dbReference type="Proteomes" id="UP000018144"/>
    </source>
</evidence>
<keyword evidence="1" id="KW-1133">Transmembrane helix</keyword>
<organism evidence="2 3">
    <name type="scientific">Pyronema omphalodes (strain CBS 100304)</name>
    <name type="common">Pyronema confluens</name>
    <dbReference type="NCBI Taxonomy" id="1076935"/>
    <lineage>
        <taxon>Eukaryota</taxon>
        <taxon>Fungi</taxon>
        <taxon>Dikarya</taxon>
        <taxon>Ascomycota</taxon>
        <taxon>Pezizomycotina</taxon>
        <taxon>Pezizomycetes</taxon>
        <taxon>Pezizales</taxon>
        <taxon>Pyronemataceae</taxon>
        <taxon>Pyronema</taxon>
    </lineage>
</organism>
<protein>
    <submittedName>
        <fullName evidence="2">Uncharacterized protein</fullName>
    </submittedName>
</protein>
<accession>U4LR89</accession>
<evidence type="ECO:0000313" key="2">
    <source>
        <dbReference type="EMBL" id="CCX34094.1"/>
    </source>
</evidence>
<keyword evidence="1" id="KW-0472">Membrane</keyword>